<evidence type="ECO:0000313" key="2">
    <source>
        <dbReference type="Proteomes" id="UP000270094"/>
    </source>
</evidence>
<dbReference type="AlphaFoldDB" id="A0A3P7J7E1"/>
<keyword evidence="2" id="KW-1185">Reference proteome</keyword>
<dbReference type="EMBL" id="UYYB01104214">
    <property type="protein sequence ID" value="VDM79176.1"/>
    <property type="molecule type" value="Genomic_DNA"/>
</dbReference>
<organism evidence="1 2">
    <name type="scientific">Strongylus vulgaris</name>
    <name type="common">Blood worm</name>
    <dbReference type="NCBI Taxonomy" id="40348"/>
    <lineage>
        <taxon>Eukaryota</taxon>
        <taxon>Metazoa</taxon>
        <taxon>Ecdysozoa</taxon>
        <taxon>Nematoda</taxon>
        <taxon>Chromadorea</taxon>
        <taxon>Rhabditida</taxon>
        <taxon>Rhabditina</taxon>
        <taxon>Rhabditomorpha</taxon>
        <taxon>Strongyloidea</taxon>
        <taxon>Strongylidae</taxon>
        <taxon>Strongylus</taxon>
    </lineage>
</organism>
<gene>
    <name evidence="1" type="ORF">SVUK_LOCUS14174</name>
</gene>
<dbReference type="Proteomes" id="UP000270094">
    <property type="component" value="Unassembled WGS sequence"/>
</dbReference>
<accession>A0A3P7J7E1</accession>
<sequence>MTCSLVGRDYICCEQLIGTRTASGSASTSEKAKRTKTQKTPYQALECPSNSIGLLGRDGLPLMCSTKQRCPGKAFCHSTSGRSICCESYEFASNILEASENNIRRSAEVRTPVKVLERTASSMSNTGNINSHFFLKLL</sequence>
<reference evidence="1 2" key="1">
    <citation type="submission" date="2018-11" db="EMBL/GenBank/DDBJ databases">
        <authorList>
            <consortium name="Pathogen Informatics"/>
        </authorList>
    </citation>
    <scope>NUCLEOTIDE SEQUENCE [LARGE SCALE GENOMIC DNA]</scope>
</reference>
<protein>
    <submittedName>
        <fullName evidence="1">Uncharacterized protein</fullName>
    </submittedName>
</protein>
<proteinExistence type="predicted"/>
<name>A0A3P7J7E1_STRVU</name>
<dbReference type="OrthoDB" id="5837254at2759"/>
<evidence type="ECO:0000313" key="1">
    <source>
        <dbReference type="EMBL" id="VDM79176.1"/>
    </source>
</evidence>